<dbReference type="PANTHER" id="PTHR46910:SF12">
    <property type="entry name" value="REGULATORY PROTEIN CAT8"/>
    <property type="match status" value="1"/>
</dbReference>
<proteinExistence type="predicted"/>
<evidence type="ECO:0000259" key="4">
    <source>
        <dbReference type="PROSITE" id="PS50048"/>
    </source>
</evidence>
<organism evidence="5 6">
    <name type="scientific">Cyberlindnera jadinii (strain ATCC 18201 / CBS 1600 / BCRC 20928 / JCM 3617 / NBRC 0987 / NRRL Y-1542)</name>
    <name type="common">Torula yeast</name>
    <name type="synonym">Candida utilis</name>
    <dbReference type="NCBI Taxonomy" id="983966"/>
    <lineage>
        <taxon>Eukaryota</taxon>
        <taxon>Fungi</taxon>
        <taxon>Dikarya</taxon>
        <taxon>Ascomycota</taxon>
        <taxon>Saccharomycotina</taxon>
        <taxon>Saccharomycetes</taxon>
        <taxon>Phaffomycetales</taxon>
        <taxon>Phaffomycetaceae</taxon>
        <taxon>Cyberlindnera</taxon>
    </lineage>
</organism>
<dbReference type="Pfam" id="PF00172">
    <property type="entry name" value="Zn_clus"/>
    <property type="match status" value="1"/>
</dbReference>
<dbReference type="EMBL" id="CDQK01000004">
    <property type="protein sequence ID" value="CEP22994.1"/>
    <property type="molecule type" value="Genomic_DNA"/>
</dbReference>
<evidence type="ECO:0000313" key="5">
    <source>
        <dbReference type="EMBL" id="CEP22994.1"/>
    </source>
</evidence>
<dbReference type="InterPro" id="IPR036864">
    <property type="entry name" value="Zn2-C6_fun-type_DNA-bd_sf"/>
</dbReference>
<dbReference type="SUPFAM" id="SSF57701">
    <property type="entry name" value="Zn2/Cys6 DNA-binding domain"/>
    <property type="match status" value="1"/>
</dbReference>
<feature type="domain" description="Zn(2)-C6 fungal-type" evidence="4">
    <location>
        <begin position="49"/>
        <end position="79"/>
    </location>
</feature>
<evidence type="ECO:0000256" key="2">
    <source>
        <dbReference type="SAM" id="Coils"/>
    </source>
</evidence>
<dbReference type="CDD" id="cd00067">
    <property type="entry name" value="GAL4"/>
    <property type="match status" value="1"/>
</dbReference>
<feature type="region of interest" description="Disordered" evidence="3">
    <location>
        <begin position="130"/>
        <end position="182"/>
    </location>
</feature>
<evidence type="ECO:0000256" key="1">
    <source>
        <dbReference type="ARBA" id="ARBA00023242"/>
    </source>
</evidence>
<feature type="region of interest" description="Disordered" evidence="3">
    <location>
        <begin position="1"/>
        <end position="30"/>
    </location>
</feature>
<dbReference type="AlphaFoldDB" id="A0A0H5CEH6"/>
<dbReference type="Proteomes" id="UP000038830">
    <property type="component" value="Unassembled WGS sequence"/>
</dbReference>
<feature type="compositionally biased region" description="Low complexity" evidence="3">
    <location>
        <begin position="8"/>
        <end position="28"/>
    </location>
</feature>
<feature type="coiled-coil region" evidence="2">
    <location>
        <begin position="93"/>
        <end position="120"/>
    </location>
</feature>
<dbReference type="Gene3D" id="4.10.240.10">
    <property type="entry name" value="Zn(2)-C6 fungal-type DNA-binding domain"/>
    <property type="match status" value="1"/>
</dbReference>
<dbReference type="GO" id="GO:0045944">
    <property type="term" value="P:positive regulation of transcription by RNA polymerase II"/>
    <property type="evidence" value="ECO:0007669"/>
    <property type="project" value="UniProtKB-ARBA"/>
</dbReference>
<dbReference type="InterPro" id="IPR050987">
    <property type="entry name" value="AtrR-like"/>
</dbReference>
<evidence type="ECO:0000256" key="3">
    <source>
        <dbReference type="SAM" id="MobiDB-lite"/>
    </source>
</evidence>
<dbReference type="PANTHER" id="PTHR46910">
    <property type="entry name" value="TRANSCRIPTION FACTOR PDR1"/>
    <property type="match status" value="1"/>
</dbReference>
<dbReference type="GO" id="GO:0000981">
    <property type="term" value="F:DNA-binding transcription factor activity, RNA polymerase II-specific"/>
    <property type="evidence" value="ECO:0007669"/>
    <property type="project" value="InterPro"/>
</dbReference>
<name>A0A0H5CEH6_CYBJN</name>
<dbReference type="GO" id="GO:0008270">
    <property type="term" value="F:zinc ion binding"/>
    <property type="evidence" value="ECO:0007669"/>
    <property type="project" value="InterPro"/>
</dbReference>
<protein>
    <recommendedName>
        <fullName evidence="4">Zn(2)-C6 fungal-type domain-containing protein</fullName>
    </recommendedName>
</protein>
<feature type="compositionally biased region" description="Low complexity" evidence="3">
    <location>
        <begin position="131"/>
        <end position="154"/>
    </location>
</feature>
<sequence>MTKDKTHPQQQTPTSTQKSSDSKSSSSSAEPLKLIKTAGNAGLTRTSQACDRCRIKKIKCDGKIPSCTNCLNIGYNCQTSDKLTRRAFPRGYTENLEKNLITIQNENAKLITELEIVKQQLSAVTASNGYDSSGAATTTATTTTDASVSGTTTTPSLVIPANSESAPNERESTSPATSDHAPVMMDRLSDNFFRFDNFIEKDNYVGIDCISVLFNRMLESLGLNPIQELKYPAIQCPSLNDFITTKFLNKFPSKTNLDLLISNHFEHLNTIPILDEDLFFKIYKQMFNSIDNKTENLVNLLQKPVSGDEEKDESDCLVFIATLVLIIQLNCSIFNIHEIHKLVTSINLTVNMTIPKFQVLLLSLHLFQNKNCYKNTVINLANVAHAAVLSLGLHLNYNNLRQLSNEYTNTKEEKFRLYTVRLKLYWSFYILSTMSQVLFGLPHVSFFEKFQVPKLNTIVNANQNLRNTIKLIELLSKFEDVNLLSIGDNPQVLKDFDNYLLQWRQGCGLNNLFNTLSSDDIDEHRHKKVKKSKTSLSQDEVVKIQLNLFYLMFRISIHLQTANEPGNPISSHSSYVVSLLSREYLAYIIILDRKRELNNLNNFEFHLVPINFLKLVLISMLSIVQVSRDPLNSTTKVAFKDSNKLMLQTLKVIRRRYPENFVLFKEIVQFIKNEFMLQDFELDSNRMSVSQQNVTVDSFSTPMHTNSLFTDSNFDAFQQRHQSSSSDNSSVSNVSSIFSNHYTSQNFNGDASTAAIRATANIAPGAESDTSSMDELPELDSKLEMLFNWGSTDTKVQQDFKPLDDSKVSGAMMAYDLNYIIDK</sequence>
<accession>A0A0H5CEH6</accession>
<dbReference type="PROSITE" id="PS50048">
    <property type="entry name" value="ZN2_CY6_FUNGAL_2"/>
    <property type="match status" value="1"/>
</dbReference>
<dbReference type="CDD" id="cd12148">
    <property type="entry name" value="fungal_TF_MHR"/>
    <property type="match status" value="1"/>
</dbReference>
<keyword evidence="1" id="KW-0539">Nucleus</keyword>
<evidence type="ECO:0000313" key="6">
    <source>
        <dbReference type="Proteomes" id="UP000038830"/>
    </source>
</evidence>
<keyword evidence="2" id="KW-0175">Coiled coil</keyword>
<reference evidence="6" key="1">
    <citation type="journal article" date="2015" name="J. Biotechnol.">
        <title>The structure of the Cyberlindnera jadinii genome and its relation to Candida utilis analyzed by the occurrence of single nucleotide polymorphisms.</title>
        <authorList>
            <person name="Rupp O."/>
            <person name="Brinkrolf K."/>
            <person name="Buerth C."/>
            <person name="Kunigo M."/>
            <person name="Schneider J."/>
            <person name="Jaenicke S."/>
            <person name="Goesmann A."/>
            <person name="Puehler A."/>
            <person name="Jaeger K.-E."/>
            <person name="Ernst J.F."/>
        </authorList>
    </citation>
    <scope>NUCLEOTIDE SEQUENCE [LARGE SCALE GENOMIC DNA]</scope>
    <source>
        <strain evidence="6">ATCC 18201 / CBS 1600 / BCRC 20928 / JCM 3617 / NBRC 0987 / NRRL Y-1542</strain>
    </source>
</reference>
<dbReference type="SMART" id="SM00066">
    <property type="entry name" value="GAL4"/>
    <property type="match status" value="1"/>
</dbReference>
<dbReference type="PROSITE" id="PS00463">
    <property type="entry name" value="ZN2_CY6_FUNGAL_1"/>
    <property type="match status" value="1"/>
</dbReference>
<dbReference type="CDD" id="cd15485">
    <property type="entry name" value="ZIP_Cat8"/>
    <property type="match status" value="1"/>
</dbReference>
<dbReference type="InterPro" id="IPR001138">
    <property type="entry name" value="Zn2Cys6_DnaBD"/>
</dbReference>
<gene>
    <name evidence="5" type="ORF">BN1211_3477</name>
</gene>